<dbReference type="OrthoDB" id="977366at2"/>
<evidence type="ECO:0000313" key="3">
    <source>
        <dbReference type="Proteomes" id="UP000050421"/>
    </source>
</evidence>
<comment type="caution">
    <text evidence="2">The sequence shown here is derived from an EMBL/GenBank/DDBJ whole genome shotgun (WGS) entry which is preliminary data.</text>
</comment>
<keyword evidence="1" id="KW-0472">Membrane</keyword>
<proteinExistence type="predicted"/>
<protein>
    <submittedName>
        <fullName evidence="2">Bacterial SH3 domain</fullName>
    </submittedName>
</protein>
<feature type="transmembrane region" description="Helical" evidence="1">
    <location>
        <begin position="158"/>
        <end position="177"/>
    </location>
</feature>
<dbReference type="eggNOG" id="COG3103">
    <property type="taxonomic scope" value="Bacteria"/>
</dbReference>
<dbReference type="PATRIC" id="fig|1305737.6.peg.780"/>
<name>A0A0P7X242_9BACT</name>
<gene>
    <name evidence="2" type="ORF">HLUCCX10_17065</name>
</gene>
<dbReference type="SUPFAM" id="SSF48452">
    <property type="entry name" value="TPR-like"/>
    <property type="match status" value="1"/>
</dbReference>
<accession>A0A0P7X242</accession>
<dbReference type="AlphaFoldDB" id="A0A0P7X242"/>
<feature type="transmembrane region" description="Helical" evidence="1">
    <location>
        <begin position="131"/>
        <end position="151"/>
    </location>
</feature>
<keyword evidence="1" id="KW-1133">Transmembrane helix</keyword>
<sequence length="241" mass="27932">MQSTRPIFLVNLLFFFLIVFQPVYSQGVTNSLLRADSLFESRSYKEAFEIYSENYQEGLYSPAMLLKMAFIAEGIGDKEQATHYLGKYYDLNPNEQIISKIKTLTGQTTLFGYEVDDRDRFVLFLVNYKQYLLIALSALLLLSVIMIFWTSRKNESRVSYWPTAALMILIFLVNNFLDKPGTGLITHSPTYITTHPSAGGELVDQIEPGHRVKIKSSKDIWFEVEWKNQRAYIRKDHITRL</sequence>
<evidence type="ECO:0000256" key="1">
    <source>
        <dbReference type="SAM" id="Phobius"/>
    </source>
</evidence>
<dbReference type="Proteomes" id="UP000050421">
    <property type="component" value="Unassembled WGS sequence"/>
</dbReference>
<reference evidence="2 3" key="1">
    <citation type="submission" date="2015-09" db="EMBL/GenBank/DDBJ databases">
        <title>Identification and resolution of microdiversity through metagenomic sequencing of parallel consortia.</title>
        <authorList>
            <person name="Nelson W.C."/>
            <person name="Romine M.F."/>
            <person name="Lindemann S.R."/>
        </authorList>
    </citation>
    <scope>NUCLEOTIDE SEQUENCE [LARGE SCALE GENOMIC DNA]</scope>
    <source>
        <strain evidence="2">HL-49</strain>
    </source>
</reference>
<dbReference type="InterPro" id="IPR011990">
    <property type="entry name" value="TPR-like_helical_dom_sf"/>
</dbReference>
<organism evidence="2 3">
    <name type="scientific">Algoriphagus marincola HL-49</name>
    <dbReference type="NCBI Taxonomy" id="1305737"/>
    <lineage>
        <taxon>Bacteria</taxon>
        <taxon>Pseudomonadati</taxon>
        <taxon>Bacteroidota</taxon>
        <taxon>Cytophagia</taxon>
        <taxon>Cytophagales</taxon>
        <taxon>Cyclobacteriaceae</taxon>
        <taxon>Algoriphagus</taxon>
    </lineage>
</organism>
<evidence type="ECO:0000313" key="2">
    <source>
        <dbReference type="EMBL" id="KPQ08670.1"/>
    </source>
</evidence>
<dbReference type="STRING" id="1305737.GCA_000526355_01951"/>
<dbReference type="EMBL" id="LJXT01000160">
    <property type="protein sequence ID" value="KPQ08670.1"/>
    <property type="molecule type" value="Genomic_DNA"/>
</dbReference>
<dbReference type="Gene3D" id="2.30.30.40">
    <property type="entry name" value="SH3 Domains"/>
    <property type="match status" value="1"/>
</dbReference>
<keyword evidence="1" id="KW-0812">Transmembrane</keyword>